<accession>A0AAN8YH42</accession>
<proteinExistence type="predicted"/>
<name>A0AAN8YH42_SOLBU</name>
<evidence type="ECO:0000313" key="2">
    <source>
        <dbReference type="Proteomes" id="UP001371456"/>
    </source>
</evidence>
<comment type="caution">
    <text evidence="1">The sequence shown here is derived from an EMBL/GenBank/DDBJ whole genome shotgun (WGS) entry which is preliminary data.</text>
</comment>
<reference evidence="1 2" key="1">
    <citation type="submission" date="2024-02" db="EMBL/GenBank/DDBJ databases">
        <title>de novo genome assembly of Solanum bulbocastanum strain 11H21.</title>
        <authorList>
            <person name="Hosaka A.J."/>
        </authorList>
    </citation>
    <scope>NUCLEOTIDE SEQUENCE [LARGE SCALE GENOMIC DNA]</scope>
    <source>
        <tissue evidence="1">Young leaves</tissue>
    </source>
</reference>
<dbReference type="AlphaFoldDB" id="A0AAN8YH42"/>
<organism evidence="1 2">
    <name type="scientific">Solanum bulbocastanum</name>
    <name type="common">Wild potato</name>
    <dbReference type="NCBI Taxonomy" id="147425"/>
    <lineage>
        <taxon>Eukaryota</taxon>
        <taxon>Viridiplantae</taxon>
        <taxon>Streptophyta</taxon>
        <taxon>Embryophyta</taxon>
        <taxon>Tracheophyta</taxon>
        <taxon>Spermatophyta</taxon>
        <taxon>Magnoliopsida</taxon>
        <taxon>eudicotyledons</taxon>
        <taxon>Gunneridae</taxon>
        <taxon>Pentapetalae</taxon>
        <taxon>asterids</taxon>
        <taxon>lamiids</taxon>
        <taxon>Solanales</taxon>
        <taxon>Solanaceae</taxon>
        <taxon>Solanoideae</taxon>
        <taxon>Solaneae</taxon>
        <taxon>Solanum</taxon>
    </lineage>
</organism>
<evidence type="ECO:0000313" key="1">
    <source>
        <dbReference type="EMBL" id="KAK6789013.1"/>
    </source>
</evidence>
<gene>
    <name evidence="1" type="ORF">RDI58_012812</name>
</gene>
<sequence>MEKGGAALLWNRRVFF</sequence>
<protein>
    <submittedName>
        <fullName evidence="1">Uncharacterized protein</fullName>
    </submittedName>
</protein>
<dbReference type="EMBL" id="JBANQN010000005">
    <property type="protein sequence ID" value="KAK6789013.1"/>
    <property type="molecule type" value="Genomic_DNA"/>
</dbReference>
<dbReference type="Proteomes" id="UP001371456">
    <property type="component" value="Unassembled WGS sequence"/>
</dbReference>
<keyword evidence="2" id="KW-1185">Reference proteome</keyword>